<evidence type="ECO:0000256" key="12">
    <source>
        <dbReference type="SAM" id="Coils"/>
    </source>
</evidence>
<evidence type="ECO:0000256" key="8">
    <source>
        <dbReference type="ARBA" id="ARBA00023067"/>
    </source>
</evidence>
<dbReference type="InterPro" id="IPR036277">
    <property type="entry name" value="SMC_hinge_sf"/>
</dbReference>
<keyword evidence="6" id="KW-0067">ATP-binding</keyword>
<dbReference type="FunFam" id="3.40.50.300:FF:000585">
    <property type="entry name" value="Structural maintenance of chromosomes 4"/>
    <property type="match status" value="1"/>
</dbReference>
<comment type="subcellular location">
    <subcellularLocation>
        <location evidence="1 11">Nucleus</location>
    </subcellularLocation>
</comment>
<dbReference type="PIRSF" id="PIRSF005719">
    <property type="entry name" value="SMC"/>
    <property type="match status" value="1"/>
</dbReference>
<accession>A0A1G4IG24</accession>
<dbReference type="SMART" id="SM00968">
    <property type="entry name" value="SMC_hinge"/>
    <property type="match status" value="1"/>
</dbReference>
<feature type="compositionally biased region" description="Basic and acidic residues" evidence="13">
    <location>
        <begin position="304"/>
        <end position="365"/>
    </location>
</feature>
<evidence type="ECO:0000256" key="6">
    <source>
        <dbReference type="ARBA" id="ARBA00022840"/>
    </source>
</evidence>
<feature type="coiled-coil region" evidence="12">
    <location>
        <begin position="848"/>
        <end position="886"/>
    </location>
</feature>
<dbReference type="GO" id="GO:0016887">
    <property type="term" value="F:ATP hydrolysis activity"/>
    <property type="evidence" value="ECO:0007669"/>
    <property type="project" value="InterPro"/>
</dbReference>
<keyword evidence="7 12" id="KW-0175">Coiled coil</keyword>
<dbReference type="SUPFAM" id="SSF75553">
    <property type="entry name" value="Smc hinge domain"/>
    <property type="match status" value="1"/>
</dbReference>
<dbReference type="InterPro" id="IPR003395">
    <property type="entry name" value="RecF/RecN/SMC_N"/>
</dbReference>
<feature type="region of interest" description="Disordered" evidence="13">
    <location>
        <begin position="994"/>
        <end position="1042"/>
    </location>
</feature>
<evidence type="ECO:0000256" key="13">
    <source>
        <dbReference type="SAM" id="MobiDB-lite"/>
    </source>
</evidence>
<dbReference type="GO" id="GO:0051301">
    <property type="term" value="P:cell division"/>
    <property type="evidence" value="ECO:0007669"/>
    <property type="project" value="UniProtKB-KW"/>
</dbReference>
<dbReference type="Pfam" id="PF06470">
    <property type="entry name" value="SMC_hinge"/>
    <property type="match status" value="1"/>
</dbReference>
<proteinExistence type="inferred from homology"/>
<feature type="region of interest" description="Disordered" evidence="13">
    <location>
        <begin position="1326"/>
        <end position="1366"/>
    </location>
</feature>
<keyword evidence="4" id="KW-0547">Nucleotide-binding</keyword>
<dbReference type="GO" id="GO:0005524">
    <property type="term" value="F:ATP binding"/>
    <property type="evidence" value="ECO:0007669"/>
    <property type="project" value="UniProtKB-KW"/>
</dbReference>
<dbReference type="GeneID" id="92376862"/>
<dbReference type="Proteomes" id="UP000195570">
    <property type="component" value="Unassembled WGS sequence"/>
</dbReference>
<feature type="coiled-coil region" evidence="12">
    <location>
        <begin position="763"/>
        <end position="822"/>
    </location>
</feature>
<dbReference type="GO" id="GO:0007076">
    <property type="term" value="P:mitotic chromosome condensation"/>
    <property type="evidence" value="ECO:0007669"/>
    <property type="project" value="TreeGrafter"/>
</dbReference>
<dbReference type="FunFam" id="3.40.50.300:FF:000481">
    <property type="entry name" value="Structural maintenance of chromosomes 4"/>
    <property type="match status" value="1"/>
</dbReference>
<evidence type="ECO:0000313" key="15">
    <source>
        <dbReference type="EMBL" id="SCU71341.1"/>
    </source>
</evidence>
<dbReference type="GO" id="GO:0000796">
    <property type="term" value="C:condensin complex"/>
    <property type="evidence" value="ECO:0007669"/>
    <property type="project" value="TreeGrafter"/>
</dbReference>
<protein>
    <recommendedName>
        <fullName evidence="11">Structural maintenance of chromosomes protein</fullName>
    </recommendedName>
</protein>
<dbReference type="Gene3D" id="3.40.50.300">
    <property type="entry name" value="P-loop containing nucleotide triphosphate hydrolases"/>
    <property type="match status" value="2"/>
</dbReference>
<keyword evidence="9 11" id="KW-0539">Nucleus</keyword>
<dbReference type="Gene3D" id="3.30.70.1620">
    <property type="match status" value="1"/>
</dbReference>
<keyword evidence="5" id="KW-0498">Mitosis</keyword>
<evidence type="ECO:0000256" key="11">
    <source>
        <dbReference type="PIRNR" id="PIRNR005719"/>
    </source>
</evidence>
<dbReference type="VEuPathDB" id="TriTrypDB:TEOVI_000292200"/>
<evidence type="ECO:0000313" key="16">
    <source>
        <dbReference type="Proteomes" id="UP000195570"/>
    </source>
</evidence>
<gene>
    <name evidence="15" type="ORF">TEOVI_000292200</name>
</gene>
<organism evidence="15 16">
    <name type="scientific">Trypanosoma equiperdum</name>
    <dbReference type="NCBI Taxonomy" id="5694"/>
    <lineage>
        <taxon>Eukaryota</taxon>
        <taxon>Discoba</taxon>
        <taxon>Euglenozoa</taxon>
        <taxon>Kinetoplastea</taxon>
        <taxon>Metakinetoplastina</taxon>
        <taxon>Trypanosomatida</taxon>
        <taxon>Trypanosomatidae</taxon>
        <taxon>Trypanosoma</taxon>
    </lineage>
</organism>
<sequence>MSCESNGDIAQPVVEKVSRLIIRDIDVENFKSYAGKHRIGPFHKTFATVVGPNGSGKSNVIDAMLFVFGKNARKIRLEKLSELIHTSAAHPNFTYASVTVHFVRLRESAEQQRDPNQREEIPNSVLSIKREVYKTGASQYFIQGTRTTQREVVETLIKEGVDLEHNRFLILQGEVEQIALMKPKAEREGEEGLLEYLDDLIGTNDFAQCISEATREAEAAQQQRLDALDRERKLRAEREALDSAKNSAIEFVKKDNLQQKTLIVLCQLRMQVVEEKLAEPRRLLKEIDNRVEKLKVTVDEKMAEKSAAEDELHKRKKELAEATKERDAARTKRDVAQKEVDRLKSGADEQSKSRKEKEKQIKDAASDMQKAQLQQQDADREAAIHQQNLNEAREQVEKLQKDYDVATERFVSIFTPLRQELDKKKADFAPYEKALVEAKEQLDTTQNRLQLLDVSGTKRQEQLHNIASALQCNMRRIEEVERLLKGADPNKYNAELKGLQETLAKAAEKKHSINASIQDIKNSFSEGESDDRAVRFLLLQRSLKGYYGTLRQLGRIDDAYDVAAGVASNAWSYHVVEDRETAAKALELLRTHDIGRATMIVLKEIERQIGNRMETPFTSPTPKAKRLFDLITPVNDRFRIAFYQALGNTLVVSGLTEAREVAFGGPQRYRVVTLRGELAEPGGSLTGGGNTPRGAGLKAARLPVDKEAVRATLQNLQAELVEAAQAECDAQSRIHELREKQRHLNPAQISQLHVELNTLRVTVEADSQRQARIEREIREASQENERKRRALECAVEEAERQLGAAEKSHIKHRSALEELENKIDNVGGLEYKALCQNLKTQQERVEAEDKALRECRRLSQRLRATQERKERDIAQYNEDLNRILAESSGELEAALVTAKEIAEEVTRAFKGAEMRFNDAQLALEGAKAAVPVAHKALVEAQRRLDDEDRFRQIEVAKMADALQELAKFEQKIDGCEEKIRENVDFYGIETLDLKDNEEERRDEDEENDAVNANDESASQDAEGDGRSDNGADDVLSQDREEEKVDVRNMTFRLSAEQLLNYNYDECVHKAKLLSEEAKRLNNMIDFRAVRLWRERDAEHRKGKAEYLRIREISDAADQRLQKLKDERRDCFMACFVRVQNRLREVYQLLTHGGDADLELVDANDPFEGIQFVVRPPKKSWKQISNLSGGEKTLSSLALIFALHDIKPTPIYVMDEIDAALDFRNVSIVANYILRQASGAQFIIISLRNNMFEMAHQLVGVFKRSDVARTVGINPVVFQQKVLSVLQERKRKRTGSTGDVQIKVEDKVACNNEAADILVSSRSASRCRSSVPRAKTTPKSSQKGSGKTPRNCGVAANGVRLKVEEDA</sequence>
<evidence type="ECO:0000256" key="7">
    <source>
        <dbReference type="ARBA" id="ARBA00023054"/>
    </source>
</evidence>
<evidence type="ECO:0000256" key="10">
    <source>
        <dbReference type="ARBA" id="ARBA00023306"/>
    </source>
</evidence>
<feature type="coiled-coil region" evidence="12">
    <location>
        <begin position="210"/>
        <end position="237"/>
    </location>
</feature>
<evidence type="ECO:0000256" key="2">
    <source>
        <dbReference type="ARBA" id="ARBA00006005"/>
    </source>
</evidence>
<dbReference type="GO" id="GO:0005634">
    <property type="term" value="C:nucleus"/>
    <property type="evidence" value="ECO:0007669"/>
    <property type="project" value="UniProtKB-SubCell"/>
</dbReference>
<name>A0A1G4IG24_TRYEQ</name>
<evidence type="ECO:0000256" key="3">
    <source>
        <dbReference type="ARBA" id="ARBA00022618"/>
    </source>
</evidence>
<evidence type="ECO:0000256" key="4">
    <source>
        <dbReference type="ARBA" id="ARBA00022741"/>
    </source>
</evidence>
<dbReference type="RefSeq" id="XP_067082017.1">
    <property type="nucleotide sequence ID" value="XM_067225916.1"/>
</dbReference>
<evidence type="ECO:0000256" key="1">
    <source>
        <dbReference type="ARBA" id="ARBA00004123"/>
    </source>
</evidence>
<feature type="domain" description="SMC hinge" evidence="14">
    <location>
        <begin position="544"/>
        <end position="662"/>
    </location>
</feature>
<dbReference type="Gene3D" id="1.20.1060.20">
    <property type="match status" value="1"/>
</dbReference>
<keyword evidence="3" id="KW-0132">Cell division</keyword>
<dbReference type="InterPro" id="IPR024704">
    <property type="entry name" value="SMC"/>
</dbReference>
<keyword evidence="16" id="KW-1185">Reference proteome</keyword>
<dbReference type="InterPro" id="IPR010935">
    <property type="entry name" value="SMC_hinge"/>
</dbReference>
<comment type="caution">
    <text evidence="15">The sequence shown here is derived from an EMBL/GenBank/DDBJ whole genome shotgun (WGS) entry which is preliminary data.</text>
</comment>
<evidence type="ECO:0000256" key="9">
    <source>
        <dbReference type="ARBA" id="ARBA00023242"/>
    </source>
</evidence>
<dbReference type="PANTHER" id="PTHR18937:SF172">
    <property type="entry name" value="STRUCTURAL MAINTENANCE OF CHROMOSOMES PROTEIN"/>
    <property type="match status" value="1"/>
</dbReference>
<keyword evidence="8" id="KW-0226">DNA condensation</keyword>
<reference evidence="15" key="1">
    <citation type="submission" date="2016-09" db="EMBL/GenBank/DDBJ databases">
        <authorList>
            <person name="Hebert L."/>
            <person name="Moumen B."/>
        </authorList>
    </citation>
    <scope>NUCLEOTIDE SEQUENCE [LARGE SCALE GENOMIC DNA]</scope>
    <source>
        <strain evidence="15">OVI</strain>
    </source>
</reference>
<dbReference type="SUPFAM" id="SSF52540">
    <property type="entry name" value="P-loop containing nucleoside triphosphate hydrolases"/>
    <property type="match status" value="1"/>
</dbReference>
<keyword evidence="10" id="KW-0131">Cell cycle</keyword>
<feature type="region of interest" description="Disordered" evidence="13">
    <location>
        <begin position="304"/>
        <end position="380"/>
    </location>
</feature>
<comment type="similarity">
    <text evidence="2">Belongs to the SMC family. SMC4 subfamily.</text>
</comment>
<evidence type="ECO:0000259" key="14">
    <source>
        <dbReference type="SMART" id="SM00968"/>
    </source>
</evidence>
<dbReference type="EMBL" id="CZPT02001620">
    <property type="protein sequence ID" value="SCU71341.1"/>
    <property type="molecule type" value="Genomic_DNA"/>
</dbReference>
<evidence type="ECO:0000256" key="5">
    <source>
        <dbReference type="ARBA" id="ARBA00022776"/>
    </source>
</evidence>
<dbReference type="InterPro" id="IPR027417">
    <property type="entry name" value="P-loop_NTPase"/>
</dbReference>
<dbReference type="PANTHER" id="PTHR18937">
    <property type="entry name" value="STRUCTURAL MAINTENANCE OF CHROMOSOMES SMC FAMILY MEMBER"/>
    <property type="match status" value="1"/>
</dbReference>
<keyword evidence="15" id="KW-0378">Hydrolase</keyword>
<dbReference type="Pfam" id="PF02463">
    <property type="entry name" value="SMC_N"/>
    <property type="match status" value="1"/>
</dbReference>